<evidence type="ECO:0000313" key="1">
    <source>
        <dbReference type="EMBL" id="QNB48117.1"/>
    </source>
</evidence>
<keyword evidence="2" id="KW-1185">Reference proteome</keyword>
<organism evidence="1 2">
    <name type="scientific">Thermanaerosceptrum fracticalcis</name>
    <dbReference type="NCBI Taxonomy" id="1712410"/>
    <lineage>
        <taxon>Bacteria</taxon>
        <taxon>Bacillati</taxon>
        <taxon>Bacillota</taxon>
        <taxon>Clostridia</taxon>
        <taxon>Eubacteriales</taxon>
        <taxon>Peptococcaceae</taxon>
        <taxon>Thermanaerosceptrum</taxon>
    </lineage>
</organism>
<dbReference type="KEGG" id="tfr:BR63_18705"/>
<name>A0A7G6E7R3_THEFR</name>
<dbReference type="Proteomes" id="UP000515847">
    <property type="component" value="Chromosome"/>
</dbReference>
<gene>
    <name evidence="1" type="ORF">BR63_18705</name>
</gene>
<proteinExistence type="predicted"/>
<accession>A0A7G6E7R3</accession>
<dbReference type="AlphaFoldDB" id="A0A7G6E7R3"/>
<reference evidence="1 2" key="1">
    <citation type="journal article" date="2019" name="Front. Microbiol.">
        <title>Thermoanaerosceptrum fracticalcis gen. nov. sp. nov., a Novel Fumarate-Fermenting Microorganism From a Deep Fractured Carbonate Aquifer of the US Great Basin.</title>
        <authorList>
            <person name="Hamilton-Brehm S.D."/>
            <person name="Stewart L.E."/>
            <person name="Zavarin M."/>
            <person name="Caldwell M."/>
            <person name="Lawson P.A."/>
            <person name="Onstott T.C."/>
            <person name="Grzymski J."/>
            <person name="Neveux I."/>
            <person name="Lollar B.S."/>
            <person name="Russell C.E."/>
            <person name="Moser D.P."/>
        </authorList>
    </citation>
    <scope>NUCLEOTIDE SEQUENCE [LARGE SCALE GENOMIC DNA]</scope>
    <source>
        <strain evidence="1 2">DRI-13</strain>
    </source>
</reference>
<dbReference type="EMBL" id="CP045798">
    <property type="protein sequence ID" value="QNB48117.1"/>
    <property type="molecule type" value="Genomic_DNA"/>
</dbReference>
<dbReference type="RefSeq" id="WP_153802032.1">
    <property type="nucleotide sequence ID" value="NZ_CP045798.1"/>
</dbReference>
<sequence length="47" mass="5372">MPKWKSRVRKNPIEINTPANMRFSHCLCFHKGGSSTAIIKIETIKTT</sequence>
<evidence type="ECO:0000313" key="2">
    <source>
        <dbReference type="Proteomes" id="UP000515847"/>
    </source>
</evidence>
<protein>
    <submittedName>
        <fullName evidence="1">Uncharacterized protein</fullName>
    </submittedName>
</protein>